<dbReference type="InterPro" id="IPR038050">
    <property type="entry name" value="Neuro_actylchol_rec"/>
</dbReference>
<dbReference type="Proteomes" id="UP000001940">
    <property type="component" value="Chromosome X"/>
</dbReference>
<dbReference type="FunCoup" id="Q22081">
    <property type="interactions" value="49"/>
</dbReference>
<proteinExistence type="inferred from homology"/>
<feature type="domain" description="Neurotransmitter-gated ion-channel ligand-binding" evidence="6">
    <location>
        <begin position="36"/>
        <end position="259"/>
    </location>
</feature>
<dbReference type="WormBase" id="T01H10.3">
    <property type="protein sequence ID" value="CE36663"/>
    <property type="gene ID" value="WBGene00011356"/>
    <property type="gene designation" value="lgc-15"/>
</dbReference>
<dbReference type="GO" id="GO:0005231">
    <property type="term" value="F:excitatory extracellular ligand-gated monoatomic ion channel activity"/>
    <property type="evidence" value="ECO:0000318"/>
    <property type="project" value="GO_Central"/>
</dbReference>
<reference evidence="8 9" key="1">
    <citation type="journal article" date="1998" name="Science">
        <title>Genome sequence of the nematode C. elegans: a platform for investigating biology.</title>
        <authorList>
            <consortium name="The C. elegans sequencing consortium"/>
            <person name="Sulson J.E."/>
            <person name="Waterston R."/>
        </authorList>
    </citation>
    <scope>NUCLEOTIDE SEQUENCE [LARGE SCALE GENOMIC DNA]</scope>
    <source>
        <strain evidence="8 9">Bristol N2</strain>
    </source>
</reference>
<dbReference type="SMR" id="Q22081"/>
<dbReference type="InterPro" id="IPR036734">
    <property type="entry name" value="Neur_chan_lig-bd_sf"/>
</dbReference>
<dbReference type="eggNOG" id="KOG3645">
    <property type="taxonomic scope" value="Eukaryota"/>
</dbReference>
<dbReference type="CDD" id="cd18989">
    <property type="entry name" value="LGIC_ECD_cation"/>
    <property type="match status" value="1"/>
</dbReference>
<dbReference type="GO" id="GO:0007268">
    <property type="term" value="P:chemical synaptic transmission"/>
    <property type="evidence" value="ECO:0000318"/>
    <property type="project" value="GO_Central"/>
</dbReference>
<dbReference type="GO" id="GO:0042391">
    <property type="term" value="P:regulation of membrane potential"/>
    <property type="evidence" value="ECO:0000318"/>
    <property type="project" value="GO_Central"/>
</dbReference>
<keyword evidence="3 5" id="KW-1133">Transmembrane helix</keyword>
<feature type="transmembrane region" description="Helical" evidence="5">
    <location>
        <begin position="292"/>
        <end position="310"/>
    </location>
</feature>
<comment type="subcellular location">
    <subcellularLocation>
        <location evidence="1">Membrane</location>
        <topology evidence="1">Multi-pass membrane protein</topology>
    </subcellularLocation>
</comment>
<dbReference type="SUPFAM" id="SSF90112">
    <property type="entry name" value="Neurotransmitter-gated ion-channel transmembrane pore"/>
    <property type="match status" value="1"/>
</dbReference>
<dbReference type="SUPFAM" id="SSF63712">
    <property type="entry name" value="Nicotinic receptor ligand binding domain-like"/>
    <property type="match status" value="1"/>
</dbReference>
<dbReference type="Gene3D" id="2.70.170.10">
    <property type="entry name" value="Neurotransmitter-gated ion-channel ligand-binding domain"/>
    <property type="match status" value="1"/>
</dbReference>
<dbReference type="GO" id="GO:0004888">
    <property type="term" value="F:transmembrane signaling receptor activity"/>
    <property type="evidence" value="ECO:0007669"/>
    <property type="project" value="InterPro"/>
</dbReference>
<dbReference type="InterPro" id="IPR018000">
    <property type="entry name" value="Neurotransmitter_ion_chnl_CS"/>
</dbReference>
<dbReference type="KEGG" id="cel:CELE_T01H10.3"/>
<keyword evidence="2 5" id="KW-0812">Transmembrane</keyword>
<dbReference type="FunFam" id="1.20.58.390:FF:000060">
    <property type="entry name" value="Ligand-Gated ion Channel"/>
    <property type="match status" value="1"/>
</dbReference>
<dbReference type="InParanoid" id="Q22081"/>
<evidence type="ECO:0000313" key="9">
    <source>
        <dbReference type="Proteomes" id="UP000001940"/>
    </source>
</evidence>
<feature type="domain" description="Neurotransmitter-gated ion-channel transmembrane" evidence="7">
    <location>
        <begin position="266"/>
        <end position="365"/>
    </location>
</feature>
<dbReference type="GO" id="GO:0034220">
    <property type="term" value="P:monoatomic ion transmembrane transport"/>
    <property type="evidence" value="ECO:0000318"/>
    <property type="project" value="GO_Central"/>
</dbReference>
<dbReference type="InterPro" id="IPR006201">
    <property type="entry name" value="Neur_channel"/>
</dbReference>
<dbReference type="UCSC" id="T01H10.3">
    <property type="organism name" value="c. elegans"/>
</dbReference>
<dbReference type="RefSeq" id="NP_510025.2">
    <property type="nucleotide sequence ID" value="NM_077624.2"/>
</dbReference>
<dbReference type="EMBL" id="BX284606">
    <property type="protein sequence ID" value="CAA91538.2"/>
    <property type="molecule type" value="Genomic_DNA"/>
</dbReference>
<dbReference type="PRINTS" id="PR00252">
    <property type="entry name" value="NRIONCHANNEL"/>
</dbReference>
<dbReference type="InterPro" id="IPR036719">
    <property type="entry name" value="Neuro-gated_channel_TM_sf"/>
</dbReference>
<gene>
    <name evidence="8 10" type="primary">lgc-15</name>
    <name evidence="8" type="ORF">CELE_T01H10.3</name>
    <name evidence="10" type="ORF">T01H10.3</name>
</gene>
<keyword evidence="5" id="KW-0407">Ion channel</keyword>
<dbReference type="GO" id="GO:0045202">
    <property type="term" value="C:synapse"/>
    <property type="evidence" value="ECO:0000318"/>
    <property type="project" value="GO_Central"/>
</dbReference>
<evidence type="ECO:0000259" key="7">
    <source>
        <dbReference type="Pfam" id="PF02932"/>
    </source>
</evidence>
<dbReference type="PaxDb" id="6239-T01H10.3"/>
<dbReference type="OMA" id="TRQANVW"/>
<evidence type="ECO:0000256" key="3">
    <source>
        <dbReference type="ARBA" id="ARBA00022989"/>
    </source>
</evidence>
<keyword evidence="5" id="KW-0813">Transport</keyword>
<evidence type="ECO:0000313" key="8">
    <source>
        <dbReference type="EMBL" id="CAA91538.2"/>
    </source>
</evidence>
<dbReference type="GO" id="GO:1902495">
    <property type="term" value="C:transmembrane transporter complex"/>
    <property type="evidence" value="ECO:0000318"/>
    <property type="project" value="GO_Central"/>
</dbReference>
<dbReference type="InterPro" id="IPR006202">
    <property type="entry name" value="Neur_chan_lig-bd"/>
</dbReference>
<dbReference type="Pfam" id="PF02931">
    <property type="entry name" value="Neur_chan_LBD"/>
    <property type="match status" value="1"/>
</dbReference>
<dbReference type="PROSITE" id="PS00236">
    <property type="entry name" value="NEUROTR_ION_CHANNEL"/>
    <property type="match status" value="1"/>
</dbReference>
<accession>Q22081</accession>
<dbReference type="InterPro" id="IPR006029">
    <property type="entry name" value="Neurotrans-gated_channel_TM"/>
</dbReference>
<comment type="similarity">
    <text evidence="5">Belongs to the ligand-gated ion channel (TC 1.A.9) family.</text>
</comment>
<dbReference type="GO" id="GO:0043005">
    <property type="term" value="C:neuron projection"/>
    <property type="evidence" value="ECO:0000318"/>
    <property type="project" value="GO_Central"/>
</dbReference>
<dbReference type="FunFam" id="2.70.170.10:FF:000027">
    <property type="entry name" value="Ligand-Gated ion Channel"/>
    <property type="match status" value="1"/>
</dbReference>
<name>Q22081_CAEEL</name>
<evidence type="ECO:0000256" key="5">
    <source>
        <dbReference type="RuleBase" id="RU000687"/>
    </source>
</evidence>
<evidence type="ECO:0000256" key="4">
    <source>
        <dbReference type="ARBA" id="ARBA00023136"/>
    </source>
</evidence>
<evidence type="ECO:0000313" key="10">
    <source>
        <dbReference type="WormBase" id="T01H10.3"/>
    </source>
</evidence>
<dbReference type="PhylomeDB" id="Q22081"/>
<dbReference type="GO" id="GO:1904315">
    <property type="term" value="F:transmitter-gated monoatomic ion channel activity involved in regulation of postsynaptic membrane potential"/>
    <property type="evidence" value="ECO:0000318"/>
    <property type="project" value="GO_Central"/>
</dbReference>
<evidence type="ECO:0000259" key="6">
    <source>
        <dbReference type="Pfam" id="PF02931"/>
    </source>
</evidence>
<dbReference type="GeneID" id="187973"/>
<feature type="transmembrane region" description="Helical" evidence="5">
    <location>
        <begin position="367"/>
        <end position="397"/>
    </location>
</feature>
<dbReference type="PANTHER" id="PTHR18945">
    <property type="entry name" value="NEUROTRANSMITTER GATED ION CHANNEL"/>
    <property type="match status" value="1"/>
</dbReference>
<dbReference type="PIR" id="T24326">
    <property type="entry name" value="T24326"/>
</dbReference>
<dbReference type="GO" id="GO:0005886">
    <property type="term" value="C:plasma membrane"/>
    <property type="evidence" value="ECO:0000318"/>
    <property type="project" value="GO_Central"/>
</dbReference>
<sequence>MYFTATFLTYISHVSSIYYNHSLYVPKYYDFLETQTNLTKNLFSGYDATISPVYTKVDPTQPLGHDPDAPGRWNYTLLLFSLKLVEVTEPQEKVSVVMEVMEYWFDARLTWNKEDYDDIASIYTRQANVWSPTLSAFGVSELVDLRDTDFRLVGITSYGMVNTYVSVLVSANCPMDVYKFPFDYQTCQIRFCIPVFTSYEVEIFNEIYAGVLTSNAWKTMGNSEWNLVNLTHRVETLKYDDGFANLDLGTFEIKIRRNPLYYIYMIIFPSFIINVVSIIGVFLKGADKMSKLNVGLTNIMTMTFILGVMADKIPRTGTIPLLGVYIITNLVIMLIAIGIVTVINELRRCASPVLKRKQTKLSRKLESFIGTPLEYTCAAILELLTFANFAIMIGFWLGD</sequence>
<dbReference type="AGR" id="WB:WBGene00011356"/>
<dbReference type="Gene3D" id="1.20.58.390">
    <property type="entry name" value="Neurotransmitter-gated ion-channel transmembrane domain"/>
    <property type="match status" value="1"/>
</dbReference>
<dbReference type="CTD" id="187973"/>
<evidence type="ECO:0000256" key="1">
    <source>
        <dbReference type="ARBA" id="ARBA00004141"/>
    </source>
</evidence>
<protein>
    <submittedName>
        <fullName evidence="8">Neurotransmitter-gated ion-channel ligand-binding domain-containing protein</fullName>
    </submittedName>
</protein>
<dbReference type="STRING" id="6239.T01H10.3.1"/>
<feature type="transmembrane region" description="Helical" evidence="5">
    <location>
        <begin position="261"/>
        <end position="283"/>
    </location>
</feature>
<dbReference type="HOGENOM" id="CLU_054847_1_0_1"/>
<dbReference type="GO" id="GO:0098794">
    <property type="term" value="C:postsynapse"/>
    <property type="evidence" value="ECO:0007669"/>
    <property type="project" value="GOC"/>
</dbReference>
<dbReference type="CDD" id="cd19051">
    <property type="entry name" value="LGIC_TM_cation"/>
    <property type="match status" value="1"/>
</dbReference>
<dbReference type="AlphaFoldDB" id="Q22081"/>
<keyword evidence="5" id="KW-0406">Ion transport</keyword>
<keyword evidence="4 5" id="KW-0472">Membrane</keyword>
<evidence type="ECO:0000256" key="2">
    <source>
        <dbReference type="ARBA" id="ARBA00022692"/>
    </source>
</evidence>
<keyword evidence="9" id="KW-1185">Reference proteome</keyword>
<dbReference type="OrthoDB" id="5866477at2759"/>
<organism evidence="8 9">
    <name type="scientific">Caenorhabditis elegans</name>
    <dbReference type="NCBI Taxonomy" id="6239"/>
    <lineage>
        <taxon>Eukaryota</taxon>
        <taxon>Metazoa</taxon>
        <taxon>Ecdysozoa</taxon>
        <taxon>Nematoda</taxon>
        <taxon>Chromadorea</taxon>
        <taxon>Rhabditida</taxon>
        <taxon>Rhabditina</taxon>
        <taxon>Rhabditomorpha</taxon>
        <taxon>Rhabditoidea</taxon>
        <taxon>Rhabditidae</taxon>
        <taxon>Peloderinae</taxon>
        <taxon>Caenorhabditis</taxon>
    </lineage>
</organism>
<feature type="transmembrane region" description="Helical" evidence="5">
    <location>
        <begin position="322"/>
        <end position="346"/>
    </location>
</feature>
<dbReference type="Pfam" id="PF02932">
    <property type="entry name" value="Neur_chan_memb"/>
    <property type="match status" value="1"/>
</dbReference>